<dbReference type="InterPro" id="IPR051711">
    <property type="entry name" value="Stress_Response_Reg"/>
</dbReference>
<comment type="subcellular location">
    <subcellularLocation>
        <location evidence="1">Nucleus</location>
    </subcellularLocation>
</comment>
<evidence type="ECO:0000256" key="5">
    <source>
        <dbReference type="ARBA" id="ARBA00023163"/>
    </source>
</evidence>
<accession>A0A0D2FTJ6</accession>
<dbReference type="HOGENOM" id="CLU_006926_5_1_1"/>
<dbReference type="PROSITE" id="PS50048">
    <property type="entry name" value="ZN2_CY6_FUNGAL_2"/>
    <property type="match status" value="1"/>
</dbReference>
<keyword evidence="2" id="KW-0479">Metal-binding</keyword>
<sequence length="698" mass="78617">MPEDQRPAPIYYAPRRKLACSRCHTKRIKCLGGAPCRNCTLSNSPCIFPTPRKSRNSFTQPISALPPNSLQEKQTALSFGIDDVFAPTASKPGSYRRSEKDFSSNPSSHSNQASRQTYRASPSCRTFIEQFVEWTAVQRLQLTPFDDTSFDPAWASLGHSEFGPLNPGLEISIETEVSRPPATSESHKPIKVRLPPYNHSIYLIQCIEVAIGHDQHYFRRRRLRSKVHQMYQNPESAQSKDQGWLCYWLAVLALGELYRGNGHAAGADNPLDINRPSSDVANDPPGAEYYHQSVAFLQQVAENPDLQYIETLCLLAMYAFSMDKINTAYMYNGLSMRAALSLGLHRSPLDFPSERSDLPVAELEYQRRVFWTVYYQDLLTTSTTGRPWGILDDEITIEYADSSRLVGDSLLDFFDSDESNAHLELMRLRGQTYSSLYGYAGTAINPYSHISLFNFDLGNTLSQQHLDKMDEFHQGLIAWQKELLGKLKLVRSWDGSLLNLNQVNASLHLIYHQSILVLLRPALVNIHNDRFDARSKGLTSIIDPCPGSKITLQSFYTASLESARETGRILEWLQHQGTLSIYSYFDASYAFTAAISLHLAKMIRSFAYPDLDAFLFTDDDQATLDTVLCILRLQSSSGNIPAKNFEKRLRQLENNLSALQTALDNHVCLDELNFELDYMGVGMPSLAGNIDKSLHVGS</sequence>
<dbReference type="GO" id="GO:0005634">
    <property type="term" value="C:nucleus"/>
    <property type="evidence" value="ECO:0007669"/>
    <property type="project" value="UniProtKB-SubCell"/>
</dbReference>
<evidence type="ECO:0000256" key="2">
    <source>
        <dbReference type="ARBA" id="ARBA00022723"/>
    </source>
</evidence>
<evidence type="ECO:0000256" key="6">
    <source>
        <dbReference type="ARBA" id="ARBA00023242"/>
    </source>
</evidence>
<dbReference type="SMART" id="SM00906">
    <property type="entry name" value="Fungal_trans"/>
    <property type="match status" value="1"/>
</dbReference>
<dbReference type="Proteomes" id="UP000054266">
    <property type="component" value="Unassembled WGS sequence"/>
</dbReference>
<dbReference type="SMART" id="SM00066">
    <property type="entry name" value="GAL4"/>
    <property type="match status" value="1"/>
</dbReference>
<dbReference type="Gene3D" id="4.10.240.10">
    <property type="entry name" value="Zn(2)-C6 fungal-type DNA-binding domain"/>
    <property type="match status" value="1"/>
</dbReference>
<dbReference type="EMBL" id="KN846957">
    <property type="protein sequence ID" value="KIW71753.1"/>
    <property type="molecule type" value="Genomic_DNA"/>
</dbReference>
<dbReference type="GO" id="GO:0043565">
    <property type="term" value="F:sequence-specific DNA binding"/>
    <property type="evidence" value="ECO:0007669"/>
    <property type="project" value="TreeGrafter"/>
</dbReference>
<name>A0A0D2FTJ6_9EURO</name>
<dbReference type="InterPro" id="IPR036864">
    <property type="entry name" value="Zn2-C6_fun-type_DNA-bd_sf"/>
</dbReference>
<dbReference type="GO" id="GO:0008270">
    <property type="term" value="F:zinc ion binding"/>
    <property type="evidence" value="ECO:0007669"/>
    <property type="project" value="InterPro"/>
</dbReference>
<evidence type="ECO:0000259" key="9">
    <source>
        <dbReference type="PROSITE" id="PS50048"/>
    </source>
</evidence>
<dbReference type="InterPro" id="IPR007219">
    <property type="entry name" value="XnlR_reg_dom"/>
</dbReference>
<keyword evidence="11" id="KW-1185">Reference proteome</keyword>
<dbReference type="STRING" id="5601.A0A0D2FTJ6"/>
<keyword evidence="5" id="KW-0804">Transcription</keyword>
<evidence type="ECO:0000256" key="7">
    <source>
        <dbReference type="SAM" id="Coils"/>
    </source>
</evidence>
<dbReference type="PANTHER" id="PTHR47540:SF6">
    <property type="entry name" value="ZN(II)2CYS6 TRANSCRIPTION FACTOR (EUROFUNG)"/>
    <property type="match status" value="1"/>
</dbReference>
<dbReference type="PROSITE" id="PS00463">
    <property type="entry name" value="ZN2_CY6_FUNGAL_1"/>
    <property type="match status" value="1"/>
</dbReference>
<dbReference type="AlphaFoldDB" id="A0A0D2FTJ6"/>
<evidence type="ECO:0000256" key="1">
    <source>
        <dbReference type="ARBA" id="ARBA00004123"/>
    </source>
</evidence>
<feature type="domain" description="Zn(2)-C6 fungal-type" evidence="9">
    <location>
        <begin position="19"/>
        <end position="48"/>
    </location>
</feature>
<dbReference type="InterPro" id="IPR001138">
    <property type="entry name" value="Zn2Cys6_DnaBD"/>
</dbReference>
<dbReference type="SUPFAM" id="SSF57701">
    <property type="entry name" value="Zn2/Cys6 DNA-binding domain"/>
    <property type="match status" value="1"/>
</dbReference>
<evidence type="ECO:0000256" key="4">
    <source>
        <dbReference type="ARBA" id="ARBA00023125"/>
    </source>
</evidence>
<keyword evidence="7" id="KW-0175">Coiled coil</keyword>
<dbReference type="Pfam" id="PF04082">
    <property type="entry name" value="Fungal_trans"/>
    <property type="match status" value="1"/>
</dbReference>
<organism evidence="10 11">
    <name type="scientific">Phialophora macrospora</name>
    <dbReference type="NCBI Taxonomy" id="1851006"/>
    <lineage>
        <taxon>Eukaryota</taxon>
        <taxon>Fungi</taxon>
        <taxon>Dikarya</taxon>
        <taxon>Ascomycota</taxon>
        <taxon>Pezizomycotina</taxon>
        <taxon>Eurotiomycetes</taxon>
        <taxon>Chaetothyriomycetidae</taxon>
        <taxon>Chaetothyriales</taxon>
        <taxon>Herpotrichiellaceae</taxon>
        <taxon>Phialophora</taxon>
    </lineage>
</organism>
<dbReference type="Pfam" id="PF00172">
    <property type="entry name" value="Zn_clus"/>
    <property type="match status" value="1"/>
</dbReference>
<feature type="coiled-coil region" evidence="7">
    <location>
        <begin position="642"/>
        <end position="669"/>
    </location>
</feature>
<dbReference type="PANTHER" id="PTHR47540">
    <property type="entry name" value="THIAMINE REPRESSIBLE GENES REGULATORY PROTEIN THI5"/>
    <property type="match status" value="1"/>
</dbReference>
<feature type="compositionally biased region" description="Low complexity" evidence="8">
    <location>
        <begin position="103"/>
        <end position="114"/>
    </location>
</feature>
<feature type="region of interest" description="Disordered" evidence="8">
    <location>
        <begin position="90"/>
        <end position="118"/>
    </location>
</feature>
<dbReference type="CDD" id="cd00067">
    <property type="entry name" value="GAL4"/>
    <property type="match status" value="1"/>
</dbReference>
<evidence type="ECO:0000313" key="11">
    <source>
        <dbReference type="Proteomes" id="UP000054266"/>
    </source>
</evidence>
<dbReference type="GO" id="GO:0000981">
    <property type="term" value="F:DNA-binding transcription factor activity, RNA polymerase II-specific"/>
    <property type="evidence" value="ECO:0007669"/>
    <property type="project" value="InterPro"/>
</dbReference>
<dbReference type="CDD" id="cd12148">
    <property type="entry name" value="fungal_TF_MHR"/>
    <property type="match status" value="1"/>
</dbReference>
<dbReference type="GO" id="GO:0045944">
    <property type="term" value="P:positive regulation of transcription by RNA polymerase II"/>
    <property type="evidence" value="ECO:0007669"/>
    <property type="project" value="TreeGrafter"/>
</dbReference>
<gene>
    <name evidence="10" type="ORF">PV04_03887</name>
</gene>
<keyword evidence="4" id="KW-0238">DNA-binding</keyword>
<keyword evidence="6" id="KW-0539">Nucleus</keyword>
<evidence type="ECO:0000256" key="3">
    <source>
        <dbReference type="ARBA" id="ARBA00023015"/>
    </source>
</evidence>
<proteinExistence type="predicted"/>
<protein>
    <recommendedName>
        <fullName evidence="9">Zn(2)-C6 fungal-type domain-containing protein</fullName>
    </recommendedName>
</protein>
<evidence type="ECO:0000313" key="10">
    <source>
        <dbReference type="EMBL" id="KIW71753.1"/>
    </source>
</evidence>
<reference evidence="10 11" key="1">
    <citation type="submission" date="2015-01" db="EMBL/GenBank/DDBJ databases">
        <title>The Genome Sequence of Capronia semiimmersa CBS27337.</title>
        <authorList>
            <consortium name="The Broad Institute Genomics Platform"/>
            <person name="Cuomo C."/>
            <person name="de Hoog S."/>
            <person name="Gorbushina A."/>
            <person name="Stielow B."/>
            <person name="Teixiera M."/>
            <person name="Abouelleil A."/>
            <person name="Chapman S.B."/>
            <person name="Priest M."/>
            <person name="Young S.K."/>
            <person name="Wortman J."/>
            <person name="Nusbaum C."/>
            <person name="Birren B."/>
        </authorList>
    </citation>
    <scope>NUCLEOTIDE SEQUENCE [LARGE SCALE GENOMIC DNA]</scope>
    <source>
        <strain evidence="10 11">CBS 27337</strain>
    </source>
</reference>
<dbReference type="GO" id="GO:0006351">
    <property type="term" value="P:DNA-templated transcription"/>
    <property type="evidence" value="ECO:0007669"/>
    <property type="project" value="InterPro"/>
</dbReference>
<keyword evidence="3" id="KW-0805">Transcription regulation</keyword>
<evidence type="ECO:0000256" key="8">
    <source>
        <dbReference type="SAM" id="MobiDB-lite"/>
    </source>
</evidence>